<evidence type="ECO:0000313" key="3">
    <source>
        <dbReference type="Proteomes" id="UP001500416"/>
    </source>
</evidence>
<dbReference type="EMBL" id="BAAABU010000018">
    <property type="protein sequence ID" value="GAA0250738.1"/>
    <property type="molecule type" value="Genomic_DNA"/>
</dbReference>
<comment type="caution">
    <text evidence="2">The sequence shown here is derived from an EMBL/GenBank/DDBJ whole genome shotgun (WGS) entry which is preliminary data.</text>
</comment>
<dbReference type="InterPro" id="IPR002645">
    <property type="entry name" value="STAS_dom"/>
</dbReference>
<keyword evidence="3" id="KW-1185">Reference proteome</keyword>
<evidence type="ECO:0000313" key="2">
    <source>
        <dbReference type="EMBL" id="GAA0250738.1"/>
    </source>
</evidence>
<dbReference type="RefSeq" id="WP_343937179.1">
    <property type="nucleotide sequence ID" value="NZ_BAAABU010000018.1"/>
</dbReference>
<protein>
    <recommendedName>
        <fullName evidence="1">STAS domain-containing protein</fullName>
    </recommendedName>
</protein>
<dbReference type="PROSITE" id="PS50801">
    <property type="entry name" value="STAS"/>
    <property type="match status" value="1"/>
</dbReference>
<name>A0ABP3E5V8_9PSEU</name>
<proteinExistence type="predicted"/>
<feature type="domain" description="STAS" evidence="1">
    <location>
        <begin position="6"/>
        <end position="88"/>
    </location>
</feature>
<sequence>MCASPLHVELAGEGGVCVVSFSGGMEFRDHVLVRDAVLRTAVTCPTAVVVDLTAFAAVPPTAAAAALAVRAQVADWPGTPILLAGAEDTHQWGLPRHVSVAAAVAAVDRSRPPPMALLAVPRSYAAGFACEAAEKACWARGRGDVAAMAGRVAWRMVALLHDAVRPTIAFDWRPGLLVVVVGDDEPVPCGLAEVGRIAAAGPVVRCGWSGTWSGGSVIWAAVHLNGSA</sequence>
<dbReference type="Proteomes" id="UP001500416">
    <property type="component" value="Unassembled WGS sequence"/>
</dbReference>
<evidence type="ECO:0000259" key="1">
    <source>
        <dbReference type="PROSITE" id="PS50801"/>
    </source>
</evidence>
<organism evidence="2 3">
    <name type="scientific">Saccharothrix mutabilis subsp. mutabilis</name>
    <dbReference type="NCBI Taxonomy" id="66855"/>
    <lineage>
        <taxon>Bacteria</taxon>
        <taxon>Bacillati</taxon>
        <taxon>Actinomycetota</taxon>
        <taxon>Actinomycetes</taxon>
        <taxon>Pseudonocardiales</taxon>
        <taxon>Pseudonocardiaceae</taxon>
        <taxon>Saccharothrix</taxon>
    </lineage>
</organism>
<reference evidence="3" key="1">
    <citation type="journal article" date="2019" name="Int. J. Syst. Evol. Microbiol.">
        <title>The Global Catalogue of Microorganisms (GCM) 10K type strain sequencing project: providing services to taxonomists for standard genome sequencing and annotation.</title>
        <authorList>
            <consortium name="The Broad Institute Genomics Platform"/>
            <consortium name="The Broad Institute Genome Sequencing Center for Infectious Disease"/>
            <person name="Wu L."/>
            <person name="Ma J."/>
        </authorList>
    </citation>
    <scope>NUCLEOTIDE SEQUENCE [LARGE SCALE GENOMIC DNA]</scope>
    <source>
        <strain evidence="3">JCM 3380</strain>
    </source>
</reference>
<accession>A0ABP3E5V8</accession>
<gene>
    <name evidence="2" type="ORF">GCM10010492_58710</name>
</gene>